<gene>
    <name evidence="5" type="ORF">IAB90_04495</name>
</gene>
<dbReference type="SUPFAM" id="SSF51445">
    <property type="entry name" value="(Trans)glycosidases"/>
    <property type="match status" value="1"/>
</dbReference>
<dbReference type="Gene3D" id="3.40.50.1700">
    <property type="entry name" value="Glycoside hydrolase family 3 C-terminal domain"/>
    <property type="match status" value="1"/>
</dbReference>
<keyword evidence="3" id="KW-1133">Transmembrane helix</keyword>
<name>A0A9D1AI69_9FIRM</name>
<evidence type="ECO:0000256" key="1">
    <source>
        <dbReference type="ARBA" id="ARBA00005336"/>
    </source>
</evidence>
<sequence>MLFKTRLWRGLIVVFTFVLSIAIMAAIILEQFRTSIDNLTGSHSEVIETTDGDNLFKEFVPPAEVLNADGTGNSNKLIAEFIKFGRRLSQEGSVLLKNEEVDGKPALPLSSGSKVTLLGLRSLVPIMGSALGQPIEGPVITLEDALGGTKTDFANPEKTTSGNASTINNYNFSDVGGEGAGFELNPDMLATYRALKPDNIAYSGVTSRSTFSSVRVKYDPQEPSLADIERQDPDYEESFADYDDAAIVVVGRPSSENNDYLPGNVVEDTHMDEPLALSQNEVDIINKATECFDNVIVIVNTTSPMELGEIADNPDVSAVLWVGHFGNYGALGIADILSGKVSPSGALADIYVDRNMSHPALVNVGDYRFSNQAEGARSSKYVIEAEGMYVGYRYFETRYNDIVEGRGNADSAVGAVASEGNWRYNEEVTWPFGYGLTYTQFEQTFVGEPVVTKTEHEFTIEFKVDVANVGDVAAKSIVQIYGQAPYIDGGLEKSAVQLLDYDKTETLAPGEHEELTIKVDLQNIATWDSSHENADGTYGTYILDVGDYYFTLGNGSHEAMNNILAKQGKTVENTSGLMDADGDSDLVFQYTYDNDGKNAVDDITFSVSKAGANVSNQIPYADWNHYEEGKVTYLSRSDWTGTWPREYVNMAAPASMQDDLDGKYYELKTDDDTSDILFETISEEGELNFIDLKFADYDDPRWDTLLAQMSVEEAMGVIAAGGNNFRNIRSIGFTGGAYTENSGNGVALTLAQYNFGKAPWTIQRSDDNIRYELEVFATAPTVASSFNPDLHYELGKMVGLQALFVGMPILWGPGMNTHRHPYNGRSGDYYSEDPILTGNIGLEFSMGALEYGLIAAPKHYAFNDQETNRVGVAPFLTEQRAREVELRAFQIAIEGTKYDTEEKDVGMLGLMISLSKVGAVECSASYGMMTGILRNEWGFHGYAVTDIGDDMDLFTAVVAAGTTGYDVRGAFKASGFDDYESLADGIVPSPDLYKGDAHILNQLKTAAKNVLYVFTQSNLMNAFDYDTYARWNMTWYRALYISLISVSGVLLVASCTLYIVGSVKKNKNREAID</sequence>
<evidence type="ECO:0000256" key="3">
    <source>
        <dbReference type="SAM" id="Phobius"/>
    </source>
</evidence>
<dbReference type="GO" id="GO:0004553">
    <property type="term" value="F:hydrolase activity, hydrolyzing O-glycosyl compounds"/>
    <property type="evidence" value="ECO:0007669"/>
    <property type="project" value="InterPro"/>
</dbReference>
<dbReference type="InterPro" id="IPR017853">
    <property type="entry name" value="GH"/>
</dbReference>
<dbReference type="InterPro" id="IPR013783">
    <property type="entry name" value="Ig-like_fold"/>
</dbReference>
<dbReference type="InterPro" id="IPR050288">
    <property type="entry name" value="Cellulose_deg_GH3"/>
</dbReference>
<dbReference type="Gene3D" id="2.60.40.10">
    <property type="entry name" value="Immunoglobulins"/>
    <property type="match status" value="1"/>
</dbReference>
<dbReference type="Pfam" id="PF00933">
    <property type="entry name" value="Glyco_hydro_3"/>
    <property type="match status" value="1"/>
</dbReference>
<dbReference type="InterPro" id="IPR001764">
    <property type="entry name" value="Glyco_hydro_3_N"/>
</dbReference>
<accession>A0A9D1AI69</accession>
<evidence type="ECO:0000313" key="5">
    <source>
        <dbReference type="EMBL" id="HIR39626.1"/>
    </source>
</evidence>
<reference evidence="5" key="2">
    <citation type="journal article" date="2021" name="PeerJ">
        <title>Extensive microbial diversity within the chicken gut microbiome revealed by metagenomics and culture.</title>
        <authorList>
            <person name="Gilroy R."/>
            <person name="Ravi A."/>
            <person name="Getino M."/>
            <person name="Pursley I."/>
            <person name="Horton D.L."/>
            <person name="Alikhan N.F."/>
            <person name="Baker D."/>
            <person name="Gharbi K."/>
            <person name="Hall N."/>
            <person name="Watson M."/>
            <person name="Adriaenssens E.M."/>
            <person name="Foster-Nyarko E."/>
            <person name="Jarju S."/>
            <person name="Secka A."/>
            <person name="Antonio M."/>
            <person name="Oren A."/>
            <person name="Chaudhuri R.R."/>
            <person name="La Ragione R."/>
            <person name="Hildebrand F."/>
            <person name="Pallen M.J."/>
        </authorList>
    </citation>
    <scope>NUCLEOTIDE SEQUENCE</scope>
    <source>
        <strain evidence="5">ChiW25-3613</strain>
    </source>
</reference>
<comment type="similarity">
    <text evidence="1">Belongs to the glycosyl hydrolase 3 family.</text>
</comment>
<proteinExistence type="inferred from homology"/>
<evidence type="ECO:0000256" key="2">
    <source>
        <dbReference type="ARBA" id="ARBA00022801"/>
    </source>
</evidence>
<evidence type="ECO:0000313" key="6">
    <source>
        <dbReference type="Proteomes" id="UP000824179"/>
    </source>
</evidence>
<dbReference type="EMBL" id="DVHB01000076">
    <property type="protein sequence ID" value="HIR39626.1"/>
    <property type="molecule type" value="Genomic_DNA"/>
</dbReference>
<dbReference type="GO" id="GO:0005975">
    <property type="term" value="P:carbohydrate metabolic process"/>
    <property type="evidence" value="ECO:0007669"/>
    <property type="project" value="InterPro"/>
</dbReference>
<dbReference type="Pfam" id="PF01915">
    <property type="entry name" value="Glyco_hydro_3_C"/>
    <property type="match status" value="1"/>
</dbReference>
<keyword evidence="3" id="KW-0812">Transmembrane</keyword>
<dbReference type="PANTHER" id="PTHR42715:SF10">
    <property type="entry name" value="BETA-GLUCOSIDASE"/>
    <property type="match status" value="1"/>
</dbReference>
<protein>
    <submittedName>
        <fullName evidence="5">Glycoside hydrolase family 3 C-terminal domain-containing protein</fullName>
    </submittedName>
</protein>
<dbReference type="Pfam" id="PF14310">
    <property type="entry name" value="Fn3-like"/>
    <property type="match status" value="1"/>
</dbReference>
<dbReference type="Gene3D" id="3.20.20.300">
    <property type="entry name" value="Glycoside hydrolase, family 3, N-terminal domain"/>
    <property type="match status" value="1"/>
</dbReference>
<dbReference type="PRINTS" id="PR00133">
    <property type="entry name" value="GLHYDRLASE3"/>
</dbReference>
<dbReference type="InterPro" id="IPR036962">
    <property type="entry name" value="Glyco_hydro_3_N_sf"/>
</dbReference>
<dbReference type="SUPFAM" id="SSF52279">
    <property type="entry name" value="Beta-D-glucan exohydrolase, C-terminal domain"/>
    <property type="match status" value="1"/>
</dbReference>
<dbReference type="InterPro" id="IPR026891">
    <property type="entry name" value="Fn3-like"/>
</dbReference>
<dbReference type="Proteomes" id="UP000824179">
    <property type="component" value="Unassembled WGS sequence"/>
</dbReference>
<keyword evidence="2 5" id="KW-0378">Hydrolase</keyword>
<organism evidence="5 6">
    <name type="scientific">Candidatus Coproplasma stercoripullorum</name>
    <dbReference type="NCBI Taxonomy" id="2840751"/>
    <lineage>
        <taxon>Bacteria</taxon>
        <taxon>Bacillati</taxon>
        <taxon>Bacillota</taxon>
        <taxon>Clostridia</taxon>
        <taxon>Eubacteriales</taxon>
        <taxon>Candidatus Coproplasma</taxon>
    </lineage>
</organism>
<comment type="caution">
    <text evidence="5">The sequence shown here is derived from an EMBL/GenBank/DDBJ whole genome shotgun (WGS) entry which is preliminary data.</text>
</comment>
<feature type="domain" description="Fibronectin type III-like" evidence="4">
    <location>
        <begin position="476"/>
        <end position="556"/>
    </location>
</feature>
<dbReference type="AlphaFoldDB" id="A0A9D1AI69"/>
<dbReference type="InterPro" id="IPR036881">
    <property type="entry name" value="Glyco_hydro_3_C_sf"/>
</dbReference>
<reference evidence="5" key="1">
    <citation type="submission" date="2020-10" db="EMBL/GenBank/DDBJ databases">
        <authorList>
            <person name="Gilroy R."/>
        </authorList>
    </citation>
    <scope>NUCLEOTIDE SEQUENCE</scope>
    <source>
        <strain evidence="5">ChiW25-3613</strain>
    </source>
</reference>
<keyword evidence="3" id="KW-0472">Membrane</keyword>
<evidence type="ECO:0000259" key="4">
    <source>
        <dbReference type="SMART" id="SM01217"/>
    </source>
</evidence>
<dbReference type="InterPro" id="IPR002772">
    <property type="entry name" value="Glyco_hydro_3_C"/>
</dbReference>
<feature type="transmembrane region" description="Helical" evidence="3">
    <location>
        <begin position="1038"/>
        <end position="1060"/>
    </location>
</feature>
<feature type="transmembrane region" description="Helical" evidence="3">
    <location>
        <begin position="7"/>
        <end position="29"/>
    </location>
</feature>
<dbReference type="PANTHER" id="PTHR42715">
    <property type="entry name" value="BETA-GLUCOSIDASE"/>
    <property type="match status" value="1"/>
</dbReference>
<dbReference type="SMART" id="SM01217">
    <property type="entry name" value="Fn3_like"/>
    <property type="match status" value="1"/>
</dbReference>